<dbReference type="SUPFAM" id="SSF56784">
    <property type="entry name" value="HAD-like"/>
    <property type="match status" value="1"/>
</dbReference>
<dbReference type="CDD" id="cd07518">
    <property type="entry name" value="HAD_YbiV-Like"/>
    <property type="match status" value="1"/>
</dbReference>
<keyword evidence="2" id="KW-1185">Reference proteome</keyword>
<dbReference type="GO" id="GO:0016791">
    <property type="term" value="F:phosphatase activity"/>
    <property type="evidence" value="ECO:0007669"/>
    <property type="project" value="TreeGrafter"/>
</dbReference>
<dbReference type="GO" id="GO:0000287">
    <property type="term" value="F:magnesium ion binding"/>
    <property type="evidence" value="ECO:0007669"/>
    <property type="project" value="TreeGrafter"/>
</dbReference>
<dbReference type="PANTHER" id="PTHR10000">
    <property type="entry name" value="PHOSPHOSERINE PHOSPHATASE"/>
    <property type="match status" value="1"/>
</dbReference>
<protein>
    <recommendedName>
        <fullName evidence="3">Sugar-phosphatase</fullName>
    </recommendedName>
</protein>
<evidence type="ECO:0008006" key="3">
    <source>
        <dbReference type="Google" id="ProtNLM"/>
    </source>
</evidence>
<dbReference type="RefSeq" id="WP_092653354.1">
    <property type="nucleotide sequence ID" value="NZ_FOHA01000016.1"/>
</dbReference>
<gene>
    <name evidence="1" type="ORF">SAMN04488559_11638</name>
</gene>
<evidence type="ECO:0000313" key="1">
    <source>
        <dbReference type="EMBL" id="SES00586.1"/>
    </source>
</evidence>
<organism evidence="1 2">
    <name type="scientific">Isobaculum melis</name>
    <dbReference type="NCBI Taxonomy" id="142588"/>
    <lineage>
        <taxon>Bacteria</taxon>
        <taxon>Bacillati</taxon>
        <taxon>Bacillota</taxon>
        <taxon>Bacilli</taxon>
        <taxon>Lactobacillales</taxon>
        <taxon>Carnobacteriaceae</taxon>
        <taxon>Isobaculum</taxon>
    </lineage>
</organism>
<dbReference type="SFLD" id="SFLDS00003">
    <property type="entry name" value="Haloacid_Dehalogenase"/>
    <property type="match status" value="1"/>
</dbReference>
<dbReference type="PANTHER" id="PTHR10000:SF53">
    <property type="entry name" value="5-AMINO-6-(5-PHOSPHO-D-RIBITYLAMINO)URACIL PHOSPHATASE YBJI-RELATED"/>
    <property type="match status" value="1"/>
</dbReference>
<dbReference type="InterPro" id="IPR036412">
    <property type="entry name" value="HAD-like_sf"/>
</dbReference>
<reference evidence="1 2" key="1">
    <citation type="submission" date="2016-10" db="EMBL/GenBank/DDBJ databases">
        <authorList>
            <person name="de Groot N.N."/>
        </authorList>
    </citation>
    <scope>NUCLEOTIDE SEQUENCE [LARGE SCALE GENOMIC DNA]</scope>
    <source>
        <strain evidence="1 2">DSM 13760</strain>
    </source>
</reference>
<dbReference type="STRING" id="142588.SAMN04488559_11638"/>
<dbReference type="PROSITE" id="PS01229">
    <property type="entry name" value="COF_2"/>
    <property type="match status" value="1"/>
</dbReference>
<proteinExistence type="predicted"/>
<evidence type="ECO:0000313" key="2">
    <source>
        <dbReference type="Proteomes" id="UP000198948"/>
    </source>
</evidence>
<dbReference type="Pfam" id="PF08282">
    <property type="entry name" value="Hydrolase_3"/>
    <property type="match status" value="1"/>
</dbReference>
<dbReference type="Gene3D" id="3.40.50.1000">
    <property type="entry name" value="HAD superfamily/HAD-like"/>
    <property type="match status" value="1"/>
</dbReference>
<dbReference type="Gene3D" id="3.30.1240.10">
    <property type="match status" value="1"/>
</dbReference>
<dbReference type="SFLD" id="SFLDG01140">
    <property type="entry name" value="C2.B:_Phosphomannomutase_and_P"/>
    <property type="match status" value="1"/>
</dbReference>
<dbReference type="InterPro" id="IPR006379">
    <property type="entry name" value="HAD-SF_hydro_IIB"/>
</dbReference>
<dbReference type="InterPro" id="IPR000150">
    <property type="entry name" value="Cof"/>
</dbReference>
<dbReference type="SFLD" id="SFLDG01144">
    <property type="entry name" value="C2.B.4:_PGP_Like"/>
    <property type="match status" value="1"/>
</dbReference>
<dbReference type="Proteomes" id="UP000198948">
    <property type="component" value="Unassembled WGS sequence"/>
</dbReference>
<dbReference type="EMBL" id="FOHA01000016">
    <property type="protein sequence ID" value="SES00586.1"/>
    <property type="molecule type" value="Genomic_DNA"/>
</dbReference>
<dbReference type="NCBIfam" id="TIGR01484">
    <property type="entry name" value="HAD-SF-IIB"/>
    <property type="match status" value="1"/>
</dbReference>
<dbReference type="NCBIfam" id="TIGR00099">
    <property type="entry name" value="Cof-subfamily"/>
    <property type="match status" value="1"/>
</dbReference>
<name>A0A1H9TTZ5_9LACT</name>
<dbReference type="GO" id="GO:0005829">
    <property type="term" value="C:cytosol"/>
    <property type="evidence" value="ECO:0007669"/>
    <property type="project" value="TreeGrafter"/>
</dbReference>
<dbReference type="OrthoDB" id="9814970at2"/>
<accession>A0A1H9TTZ5</accession>
<dbReference type="InterPro" id="IPR023214">
    <property type="entry name" value="HAD_sf"/>
</dbReference>
<dbReference type="AlphaFoldDB" id="A0A1H9TTZ5"/>
<sequence length="268" mass="29981">MAIKLIAVDMDGTFLNDQKTYNRSRFMEQYQEMKRQGIHFVVASGNQYAQLASFFPEIAAEIAFVAENGAYVVNQQQDIFVGEMERAHIQHTLKVLEQHASIKVVLCGRNSAYIQAGESEAFFQYAQRYYHQLKRVEDLYQVEDTLFKFGLSVPENESSSILAQLQLSIGQMLTPVSSGHGDMDLIIPGLHKATGIQRLQKLWQVKDEETAAFGDNGNDLEMLAHVHASFAMANGSEAVKKTAKYQIASNNHDGVLATIDQILVGKYV</sequence>